<dbReference type="STRING" id="1505727.GA0061077_1266"/>
<dbReference type="RefSeq" id="WP_091848081.1">
    <property type="nucleotide sequence ID" value="NZ_FMBL01000003.1"/>
</dbReference>
<dbReference type="GO" id="GO:0005737">
    <property type="term" value="C:cytoplasm"/>
    <property type="evidence" value="ECO:0007669"/>
    <property type="project" value="TreeGrafter"/>
</dbReference>
<sequence>MPQTTLHFVRHGKVENPDHLLYERLPNFHLSAVGVRMAQATARYIAMDSEMSQTVALYSSPLDRTRETAQVILDDLNGIRQARGDVALTVQTDRRLIEAGNEFRGLRIGHGKAALWRSRSLKLLRNLWRPSWGESYRHIADRVSDFAQETVRNHPGEQVIVVSHESPIWSYRHMLETGHPEHNMLLRHTALASITSITYDSETGKVLHIAYVDPAADVQ</sequence>
<dbReference type="CDD" id="cd07067">
    <property type="entry name" value="HP_PGM_like"/>
    <property type="match status" value="1"/>
</dbReference>
<dbReference type="InterPro" id="IPR050275">
    <property type="entry name" value="PGM_Phosphatase"/>
</dbReference>
<evidence type="ECO:0000313" key="2">
    <source>
        <dbReference type="Proteomes" id="UP000242610"/>
    </source>
</evidence>
<name>A0A1C4H6H0_9BIFI</name>
<dbReference type="PANTHER" id="PTHR48100">
    <property type="entry name" value="BROAD-SPECIFICITY PHOSPHATASE YOR283W-RELATED"/>
    <property type="match status" value="1"/>
</dbReference>
<keyword evidence="2" id="KW-1185">Reference proteome</keyword>
<dbReference type="Gene3D" id="3.40.50.1240">
    <property type="entry name" value="Phosphoglycerate mutase-like"/>
    <property type="match status" value="1"/>
</dbReference>
<accession>A0A1C4H6H0</accession>
<dbReference type="GO" id="GO:0016791">
    <property type="term" value="F:phosphatase activity"/>
    <property type="evidence" value="ECO:0007669"/>
    <property type="project" value="TreeGrafter"/>
</dbReference>
<dbReference type="AlphaFoldDB" id="A0A1C4H6H0"/>
<gene>
    <name evidence="1" type="ORF">GA0061077_1266</name>
</gene>
<dbReference type="InterPro" id="IPR013078">
    <property type="entry name" value="His_Pase_superF_clade-1"/>
</dbReference>
<proteinExistence type="predicted"/>
<dbReference type="SUPFAM" id="SSF53254">
    <property type="entry name" value="Phosphoglycerate mutase-like"/>
    <property type="match status" value="1"/>
</dbReference>
<dbReference type="OrthoDB" id="3215466at2"/>
<dbReference type="PANTHER" id="PTHR48100:SF51">
    <property type="entry name" value="PHOSPHOGLYCERATE MUTASE"/>
    <property type="match status" value="1"/>
</dbReference>
<dbReference type="SMART" id="SM00855">
    <property type="entry name" value="PGAM"/>
    <property type="match status" value="1"/>
</dbReference>
<dbReference type="Pfam" id="PF00300">
    <property type="entry name" value="His_Phos_1"/>
    <property type="match status" value="1"/>
</dbReference>
<dbReference type="InterPro" id="IPR029033">
    <property type="entry name" value="His_PPase_superfam"/>
</dbReference>
<dbReference type="Proteomes" id="UP000242610">
    <property type="component" value="Unassembled WGS sequence"/>
</dbReference>
<organism evidence="1 2">
    <name type="scientific">Bifidobacterium commune</name>
    <dbReference type="NCBI Taxonomy" id="1505727"/>
    <lineage>
        <taxon>Bacteria</taxon>
        <taxon>Bacillati</taxon>
        <taxon>Actinomycetota</taxon>
        <taxon>Actinomycetes</taxon>
        <taxon>Bifidobacteriales</taxon>
        <taxon>Bifidobacteriaceae</taxon>
        <taxon>Bifidobacterium</taxon>
    </lineage>
</organism>
<evidence type="ECO:0000313" key="1">
    <source>
        <dbReference type="EMBL" id="SCC80584.1"/>
    </source>
</evidence>
<reference evidence="2" key="1">
    <citation type="submission" date="2016-08" db="EMBL/GenBank/DDBJ databases">
        <authorList>
            <person name="Varghese N."/>
            <person name="Submissions Spin"/>
        </authorList>
    </citation>
    <scope>NUCLEOTIDE SEQUENCE [LARGE SCALE GENOMIC DNA]</scope>
    <source>
        <strain evidence="2">R-52791</strain>
    </source>
</reference>
<dbReference type="EMBL" id="FMBL01000003">
    <property type="protein sequence ID" value="SCC80584.1"/>
    <property type="molecule type" value="Genomic_DNA"/>
</dbReference>
<protein>
    <submittedName>
        <fullName evidence="1">Broad specificity phosphatase PhoE</fullName>
    </submittedName>
</protein>